<dbReference type="Pfam" id="PF14435">
    <property type="entry name" value="SUKH-4"/>
    <property type="match status" value="1"/>
</dbReference>
<evidence type="ECO:0000313" key="3">
    <source>
        <dbReference type="Proteomes" id="UP000320421"/>
    </source>
</evidence>
<accession>A0A517PVB7</accession>
<protein>
    <recommendedName>
        <fullName evidence="1">DUF6985 domain-containing protein</fullName>
    </recommendedName>
</protein>
<reference evidence="2 3" key="1">
    <citation type="submission" date="2019-02" db="EMBL/GenBank/DDBJ databases">
        <title>Deep-cultivation of Planctomycetes and their phenomic and genomic characterization uncovers novel biology.</title>
        <authorList>
            <person name="Wiegand S."/>
            <person name="Jogler M."/>
            <person name="Boedeker C."/>
            <person name="Pinto D."/>
            <person name="Vollmers J."/>
            <person name="Rivas-Marin E."/>
            <person name="Kohn T."/>
            <person name="Peeters S.H."/>
            <person name="Heuer A."/>
            <person name="Rast P."/>
            <person name="Oberbeckmann S."/>
            <person name="Bunk B."/>
            <person name="Jeske O."/>
            <person name="Meyerdierks A."/>
            <person name="Storesund J.E."/>
            <person name="Kallscheuer N."/>
            <person name="Luecker S."/>
            <person name="Lage O.M."/>
            <person name="Pohl T."/>
            <person name="Merkel B.J."/>
            <person name="Hornburger P."/>
            <person name="Mueller R.-W."/>
            <person name="Bruemmer F."/>
            <person name="Labrenz M."/>
            <person name="Spormann A.M."/>
            <person name="Op den Camp H."/>
            <person name="Overmann J."/>
            <person name="Amann R."/>
            <person name="Jetten M.S.M."/>
            <person name="Mascher T."/>
            <person name="Medema M.H."/>
            <person name="Devos D.P."/>
            <person name="Kaster A.-K."/>
            <person name="Ovreas L."/>
            <person name="Rohde M."/>
            <person name="Galperin M.Y."/>
            <person name="Jogler C."/>
        </authorList>
    </citation>
    <scope>NUCLEOTIDE SEQUENCE [LARGE SCALE GENOMIC DNA]</scope>
    <source>
        <strain evidence="2 3">HG66A1</strain>
    </source>
</reference>
<gene>
    <name evidence="2" type="ORF">HG66A1_51160</name>
</gene>
<organism evidence="2 3">
    <name type="scientific">Gimesia chilikensis</name>
    <dbReference type="NCBI Taxonomy" id="2605989"/>
    <lineage>
        <taxon>Bacteria</taxon>
        <taxon>Pseudomonadati</taxon>
        <taxon>Planctomycetota</taxon>
        <taxon>Planctomycetia</taxon>
        <taxon>Planctomycetales</taxon>
        <taxon>Planctomycetaceae</taxon>
        <taxon>Gimesia</taxon>
    </lineage>
</organism>
<proteinExistence type="predicted"/>
<dbReference type="EMBL" id="CP036266">
    <property type="protein sequence ID" value="QDT23299.1"/>
    <property type="molecule type" value="Genomic_DNA"/>
</dbReference>
<dbReference type="AlphaFoldDB" id="A0A517PVB7"/>
<sequence length="381" mass="43290">MTPAEFKKIWNGSLSSVLAESVQILNLDQADKDFLIQAGLPTSLYPEFSFERLETGELDHLDESEEGEGFDEQFHHYRIIGEDGYSMPVLLNESEQGTVWVLSGDFERLLYLNKNVRELAASLIAFARFLKSSRTEAAVNEFLAEIRNIDARAALEESFWSECVFNYLEEETQPAGTADHPLVSQFEHPLLGTLLFNNENQWEGEAVLFKNLSRCGWNERLVTHFVYSSSNQADDQEFAPLAKVPASFHYPIKITFASPDNTPPTAAQEKALKYLLSDEKRILKRLVNAVKTYVIDSDWWEFLQEELEGDLPKLEAILREPTGWLSLIRFRQIHISRKIEAGSVVIGFDCSAGWDNEHGLGFQIIEGEVIDIGHGTVGWYF</sequence>
<dbReference type="RefSeq" id="WP_145190506.1">
    <property type="nucleotide sequence ID" value="NZ_CP036266.1"/>
</dbReference>
<dbReference type="OrthoDB" id="3477708at2"/>
<name>A0A517PVB7_9PLAN</name>
<feature type="domain" description="DUF6985" evidence="1">
    <location>
        <begin position="248"/>
        <end position="374"/>
    </location>
</feature>
<keyword evidence="3" id="KW-1185">Reference proteome</keyword>
<evidence type="ECO:0000313" key="2">
    <source>
        <dbReference type="EMBL" id="QDT23299.1"/>
    </source>
</evidence>
<dbReference type="Pfam" id="PF22481">
    <property type="entry name" value="DUF6985"/>
    <property type="match status" value="1"/>
</dbReference>
<dbReference type="InterPro" id="IPR025851">
    <property type="entry name" value="SUKH-4"/>
</dbReference>
<dbReference type="InterPro" id="IPR054254">
    <property type="entry name" value="DUF6985"/>
</dbReference>
<dbReference type="Proteomes" id="UP000320421">
    <property type="component" value="Chromosome"/>
</dbReference>
<evidence type="ECO:0000259" key="1">
    <source>
        <dbReference type="Pfam" id="PF22481"/>
    </source>
</evidence>